<name>A0A1G1ST13_9BACT</name>
<gene>
    <name evidence="1" type="ORF">BEN48_05935</name>
</gene>
<sequence>MDSDEILAEVFRDDTLKQLSFTVFKPIDIPLEILDRMLQVFNEIPGRTFIDYDSTEYNT</sequence>
<comment type="caution">
    <text evidence="1">The sequence shown here is derived from an EMBL/GenBank/DDBJ whole genome shotgun (WGS) entry which is preliminary data.</text>
</comment>
<evidence type="ECO:0000313" key="2">
    <source>
        <dbReference type="Proteomes" id="UP000177791"/>
    </source>
</evidence>
<dbReference type="EMBL" id="MDZC01000112">
    <property type="protein sequence ID" value="OGX81768.1"/>
    <property type="molecule type" value="Genomic_DNA"/>
</dbReference>
<dbReference type="Proteomes" id="UP000177791">
    <property type="component" value="Unassembled WGS sequence"/>
</dbReference>
<proteinExistence type="predicted"/>
<dbReference type="STRING" id="1908236.BEN48_05935"/>
<dbReference type="AlphaFoldDB" id="A0A1G1ST13"/>
<accession>A0A1G1ST13</accession>
<organism evidence="1 2">
    <name type="scientific">Hymenobacter glacialis</name>
    <dbReference type="NCBI Taxonomy" id="1908236"/>
    <lineage>
        <taxon>Bacteria</taxon>
        <taxon>Pseudomonadati</taxon>
        <taxon>Bacteroidota</taxon>
        <taxon>Cytophagia</taxon>
        <taxon>Cytophagales</taxon>
        <taxon>Hymenobacteraceae</taxon>
        <taxon>Hymenobacter</taxon>
    </lineage>
</organism>
<reference evidence="1 2" key="1">
    <citation type="submission" date="2016-08" db="EMBL/GenBank/DDBJ databases">
        <title>Hymenobacter coccineus sp. nov., Hymenobacter lapidarius sp. nov. and Hymenobacter glacialis sp. nov., isolated from Antarctic soil.</title>
        <authorList>
            <person name="Sedlacek I."/>
            <person name="Kralova S."/>
            <person name="Kyrova K."/>
            <person name="Maslanova I."/>
            <person name="Stankova E."/>
            <person name="Vrbovska V."/>
            <person name="Nemec M."/>
            <person name="Bartak M."/>
            <person name="Svec P."/>
            <person name="Busse H.-J."/>
            <person name="Pantucek R."/>
        </authorList>
    </citation>
    <scope>NUCLEOTIDE SEQUENCE [LARGE SCALE GENOMIC DNA]</scope>
    <source>
        <strain evidence="1 2">CCM 8648</strain>
    </source>
</reference>
<keyword evidence="2" id="KW-1185">Reference proteome</keyword>
<protein>
    <submittedName>
        <fullName evidence="1">Uncharacterized protein</fullName>
    </submittedName>
</protein>
<evidence type="ECO:0000313" key="1">
    <source>
        <dbReference type="EMBL" id="OGX81768.1"/>
    </source>
</evidence>